<feature type="region of interest" description="Disordered" evidence="1">
    <location>
        <begin position="700"/>
        <end position="765"/>
    </location>
</feature>
<feature type="compositionally biased region" description="Polar residues" evidence="1">
    <location>
        <begin position="16"/>
        <end position="28"/>
    </location>
</feature>
<name>A0A2C6KFT9_9APIC</name>
<dbReference type="AlphaFoldDB" id="A0A2C6KFT9"/>
<feature type="compositionally biased region" description="Acidic residues" evidence="1">
    <location>
        <begin position="425"/>
        <end position="440"/>
    </location>
</feature>
<accession>A0A2C6KFT9</accession>
<dbReference type="OrthoDB" id="331894at2759"/>
<dbReference type="GeneID" id="94434258"/>
<proteinExistence type="predicted"/>
<sequence length="807" mass="88164">MDTSSRPPEVVVISTPAASSDGVCQSPASEGDVSASGSEARKEASSLSAKRNNGGLPSRSPSPSSEQSCKTNKKVRTSSTNDEAKDTIPRGRTHAATGTSLSSPSSSRTATKMIQSSSSSPSSSSLALPSSASTGANGTSPTSSAMEASSRSTSPRETSTTTTAARTVNKRGGRSPGDALQPPTSGHCSTSTSACPPSTVTTSPSQQQQHHTPQSREIVLIRKFTLDQFQQRLQDLRSRRGLIQVFNFRDTVLPSAYCMALFFSTAASAPQLTKFLMYYLEKMPASQFRVLCAGITKCRHLRHVDANATGASGLSAWRTLLLLKQLRTLPDIRHVTLSGNELENYCTRRPSYKKNGAGGRRGKKGRGVKQNHVAAATTKQQKKQEDDKKEDSEMKTEKGSEKDGAEESKEGKLCNGCEESGTSVDSEELSEQERVEEEDEWGKTEDYAITEGPDDEDDCLVKEEGPIKSRRVSKKDDEGVDDVGEPVPELLSSGENTGDEAFFDRDERQGQKEGQEQEEEVEEDIEASAKVLLREVRQSVIVGRRRARRRRRRGEDDEQEDGRVALIDEEGPVSLLQDLLLRGVICLQIKECSLIEQTRLAVWVLNVCHLLRLRQLDLGRSNKSLAETMPDEPVLLSNGELLRRVCLMSRPLWRRRMRSSDILTPFHALDDWQEWMLPYFWLYALLDCMLLYGHNRRKALPADTGDDSKKTSYSNGAKDVDHSLAGEKDKSGRGVPTLAKVPPAPLSSSSPPSSSHSRVRGDGGASSLLQHSSLQRYPLVRVWAVPGASFPLGGAGLRLPPGCAGFW</sequence>
<gene>
    <name evidence="2" type="ORF">CSUI_010946</name>
</gene>
<feature type="compositionally biased region" description="Low complexity" evidence="1">
    <location>
        <begin position="746"/>
        <end position="756"/>
    </location>
</feature>
<feature type="compositionally biased region" description="Low complexity" evidence="1">
    <location>
        <begin position="189"/>
        <end position="212"/>
    </location>
</feature>
<dbReference type="EMBL" id="MIGC01008971">
    <property type="protein sequence ID" value="PHJ15243.1"/>
    <property type="molecule type" value="Genomic_DNA"/>
</dbReference>
<feature type="region of interest" description="Disordered" evidence="1">
    <location>
        <begin position="1"/>
        <end position="215"/>
    </location>
</feature>
<protein>
    <submittedName>
        <fullName evidence="2">Uncharacterized protein</fullName>
    </submittedName>
</protein>
<dbReference type="VEuPathDB" id="ToxoDB:CSUI_010946"/>
<feature type="compositionally biased region" description="Basic residues" evidence="1">
    <location>
        <begin position="360"/>
        <end position="369"/>
    </location>
</feature>
<organism evidence="2 3">
    <name type="scientific">Cystoisospora suis</name>
    <dbReference type="NCBI Taxonomy" id="483139"/>
    <lineage>
        <taxon>Eukaryota</taxon>
        <taxon>Sar</taxon>
        <taxon>Alveolata</taxon>
        <taxon>Apicomplexa</taxon>
        <taxon>Conoidasida</taxon>
        <taxon>Coccidia</taxon>
        <taxon>Eucoccidiorida</taxon>
        <taxon>Eimeriorina</taxon>
        <taxon>Sarcocystidae</taxon>
        <taxon>Cystoisospora</taxon>
    </lineage>
</organism>
<keyword evidence="3" id="KW-1185">Reference proteome</keyword>
<dbReference type="Proteomes" id="UP000221165">
    <property type="component" value="Unassembled WGS sequence"/>
</dbReference>
<dbReference type="RefSeq" id="XP_067916977.1">
    <property type="nucleotide sequence ID" value="XM_068071047.1"/>
</dbReference>
<evidence type="ECO:0000313" key="3">
    <source>
        <dbReference type="Proteomes" id="UP000221165"/>
    </source>
</evidence>
<feature type="region of interest" description="Disordered" evidence="1">
    <location>
        <begin position="348"/>
        <end position="501"/>
    </location>
</feature>
<comment type="caution">
    <text evidence="2">The sequence shown here is derived from an EMBL/GenBank/DDBJ whole genome shotgun (WGS) entry which is preliminary data.</text>
</comment>
<reference evidence="2 3" key="1">
    <citation type="journal article" date="2017" name="Int. J. Parasitol.">
        <title>The genome of the protozoan parasite Cystoisospora suis and a reverse vaccinology approach to identify vaccine candidates.</title>
        <authorList>
            <person name="Palmieri N."/>
            <person name="Shrestha A."/>
            <person name="Ruttkowski B."/>
            <person name="Beck T."/>
            <person name="Vogl C."/>
            <person name="Tomley F."/>
            <person name="Blake D.P."/>
            <person name="Joachim A."/>
        </authorList>
    </citation>
    <scope>NUCLEOTIDE SEQUENCE [LARGE SCALE GENOMIC DNA]</scope>
    <source>
        <strain evidence="2 3">Wien I</strain>
    </source>
</reference>
<feature type="compositionally biased region" description="Low complexity" evidence="1">
    <location>
        <begin position="95"/>
        <end position="167"/>
    </location>
</feature>
<evidence type="ECO:0000256" key="1">
    <source>
        <dbReference type="SAM" id="MobiDB-lite"/>
    </source>
</evidence>
<feature type="compositionally biased region" description="Basic and acidic residues" evidence="1">
    <location>
        <begin position="382"/>
        <end position="412"/>
    </location>
</feature>
<feature type="compositionally biased region" description="Basic and acidic residues" evidence="1">
    <location>
        <begin position="718"/>
        <end position="732"/>
    </location>
</feature>
<evidence type="ECO:0000313" key="2">
    <source>
        <dbReference type="EMBL" id="PHJ15243.1"/>
    </source>
</evidence>